<sequence length="52" mass="5706">DDVHSHSAGLVRSAAMVLGFDLIDSYAACNIVSLCLLRFVLVWCALFQTCIF</sequence>
<reference evidence="2" key="2">
    <citation type="submission" date="2013-04" db="UniProtKB">
        <authorList>
            <consortium name="EnsemblPlants"/>
        </authorList>
    </citation>
    <scope>IDENTIFICATION</scope>
</reference>
<organism evidence="2">
    <name type="scientific">Oryza brachyantha</name>
    <name type="common">malo sina</name>
    <dbReference type="NCBI Taxonomy" id="4533"/>
    <lineage>
        <taxon>Eukaryota</taxon>
        <taxon>Viridiplantae</taxon>
        <taxon>Streptophyta</taxon>
        <taxon>Embryophyta</taxon>
        <taxon>Tracheophyta</taxon>
        <taxon>Spermatophyta</taxon>
        <taxon>Magnoliopsida</taxon>
        <taxon>Liliopsida</taxon>
        <taxon>Poales</taxon>
        <taxon>Poaceae</taxon>
        <taxon>BOP clade</taxon>
        <taxon>Oryzoideae</taxon>
        <taxon>Oryzeae</taxon>
        <taxon>Oryzinae</taxon>
        <taxon>Oryza</taxon>
    </lineage>
</organism>
<evidence type="ECO:0000313" key="2">
    <source>
        <dbReference type="EnsemblPlants" id="OB07G15440.1"/>
    </source>
</evidence>
<evidence type="ECO:0000256" key="1">
    <source>
        <dbReference type="SAM" id="Phobius"/>
    </source>
</evidence>
<name>J3MJG2_ORYBR</name>
<dbReference type="EnsemblPlants" id="OB07G15440.1">
    <property type="protein sequence ID" value="OB07G15440.1"/>
    <property type="gene ID" value="OB07G15440"/>
</dbReference>
<proteinExistence type="predicted"/>
<accession>J3MJG2</accession>
<keyword evidence="1" id="KW-0472">Membrane</keyword>
<keyword evidence="3" id="KW-1185">Reference proteome</keyword>
<dbReference type="HOGENOM" id="CLU_3093640_0_0_1"/>
<evidence type="ECO:0000313" key="3">
    <source>
        <dbReference type="Proteomes" id="UP000006038"/>
    </source>
</evidence>
<dbReference type="Proteomes" id="UP000006038">
    <property type="component" value="Chromosome 7"/>
</dbReference>
<protein>
    <submittedName>
        <fullName evidence="2">Uncharacterized protein</fullName>
    </submittedName>
</protein>
<dbReference type="Gramene" id="OB07G15440.1">
    <property type="protein sequence ID" value="OB07G15440.1"/>
    <property type="gene ID" value="OB07G15440"/>
</dbReference>
<keyword evidence="1" id="KW-0812">Transmembrane</keyword>
<reference evidence="2" key="1">
    <citation type="journal article" date="2013" name="Nat. Commun.">
        <title>Whole-genome sequencing of Oryza brachyantha reveals mechanisms underlying Oryza genome evolution.</title>
        <authorList>
            <person name="Chen J."/>
            <person name="Huang Q."/>
            <person name="Gao D."/>
            <person name="Wang J."/>
            <person name="Lang Y."/>
            <person name="Liu T."/>
            <person name="Li B."/>
            <person name="Bai Z."/>
            <person name="Luis Goicoechea J."/>
            <person name="Liang C."/>
            <person name="Chen C."/>
            <person name="Zhang W."/>
            <person name="Sun S."/>
            <person name="Liao Y."/>
            <person name="Zhang X."/>
            <person name="Yang L."/>
            <person name="Song C."/>
            <person name="Wang M."/>
            <person name="Shi J."/>
            <person name="Liu G."/>
            <person name="Liu J."/>
            <person name="Zhou H."/>
            <person name="Zhou W."/>
            <person name="Yu Q."/>
            <person name="An N."/>
            <person name="Chen Y."/>
            <person name="Cai Q."/>
            <person name="Wang B."/>
            <person name="Liu B."/>
            <person name="Min J."/>
            <person name="Huang Y."/>
            <person name="Wu H."/>
            <person name="Li Z."/>
            <person name="Zhang Y."/>
            <person name="Yin Y."/>
            <person name="Song W."/>
            <person name="Jiang J."/>
            <person name="Jackson S.A."/>
            <person name="Wing R.A."/>
            <person name="Wang J."/>
            <person name="Chen M."/>
        </authorList>
    </citation>
    <scope>NUCLEOTIDE SEQUENCE [LARGE SCALE GENOMIC DNA]</scope>
    <source>
        <strain evidence="2">cv. IRGC 101232</strain>
    </source>
</reference>
<feature type="transmembrane region" description="Helical" evidence="1">
    <location>
        <begin position="25"/>
        <end position="47"/>
    </location>
</feature>
<dbReference type="AlphaFoldDB" id="J3MJG2"/>
<keyword evidence="1" id="KW-1133">Transmembrane helix</keyword>